<evidence type="ECO:0000313" key="3">
    <source>
        <dbReference type="Proteomes" id="UP001597092"/>
    </source>
</evidence>
<keyword evidence="1" id="KW-0472">Membrane</keyword>
<evidence type="ECO:0000256" key="1">
    <source>
        <dbReference type="SAM" id="Phobius"/>
    </source>
</evidence>
<feature type="transmembrane region" description="Helical" evidence="1">
    <location>
        <begin position="55"/>
        <end position="76"/>
    </location>
</feature>
<feature type="transmembrane region" description="Helical" evidence="1">
    <location>
        <begin position="20"/>
        <end position="43"/>
    </location>
</feature>
<name>A0ABD6DSE6_9EURY</name>
<keyword evidence="3" id="KW-1185">Reference proteome</keyword>
<comment type="caution">
    <text evidence="2">The sequence shown here is derived from an EMBL/GenBank/DDBJ whole genome shotgun (WGS) entry which is preliminary data.</text>
</comment>
<keyword evidence="1" id="KW-1133">Transmembrane helix</keyword>
<dbReference type="AlphaFoldDB" id="A0ABD6DSE6"/>
<protein>
    <submittedName>
        <fullName evidence="2">Uncharacterized protein</fullName>
    </submittedName>
</protein>
<dbReference type="Proteomes" id="UP001597092">
    <property type="component" value="Unassembled WGS sequence"/>
</dbReference>
<gene>
    <name evidence="2" type="ORF">ACFSAS_06210</name>
</gene>
<reference evidence="2 3" key="1">
    <citation type="journal article" date="2019" name="Int. J. Syst. Evol. Microbiol.">
        <title>The Global Catalogue of Microorganisms (GCM) 10K type strain sequencing project: providing services to taxonomists for standard genome sequencing and annotation.</title>
        <authorList>
            <consortium name="The Broad Institute Genomics Platform"/>
            <consortium name="The Broad Institute Genome Sequencing Center for Infectious Disease"/>
            <person name="Wu L."/>
            <person name="Ma J."/>
        </authorList>
    </citation>
    <scope>NUCLEOTIDE SEQUENCE [LARGE SCALE GENOMIC DNA]</scope>
    <source>
        <strain evidence="2 3">CGMCC 1.10387</strain>
    </source>
</reference>
<sequence>MTTPGKAGAERYYRLPPDSSTLWTCLECLAGGAAAAVVFVIWLPALTDLTRTFELLSTTMLVFVFLFLWLSLWAVIGSVHEQVWTTG</sequence>
<organism evidence="2 3">
    <name type="scientific">Halobellus litoreus</name>
    <dbReference type="NCBI Taxonomy" id="755310"/>
    <lineage>
        <taxon>Archaea</taxon>
        <taxon>Methanobacteriati</taxon>
        <taxon>Methanobacteriota</taxon>
        <taxon>Stenosarchaea group</taxon>
        <taxon>Halobacteria</taxon>
        <taxon>Halobacteriales</taxon>
        <taxon>Haloferacaceae</taxon>
        <taxon>Halobellus</taxon>
    </lineage>
</organism>
<dbReference type="EMBL" id="JBHUDP010000002">
    <property type="protein sequence ID" value="MFD1685206.1"/>
    <property type="molecule type" value="Genomic_DNA"/>
</dbReference>
<proteinExistence type="predicted"/>
<dbReference type="RefSeq" id="WP_256306835.1">
    <property type="nucleotide sequence ID" value="NZ_JANHAW010000001.1"/>
</dbReference>
<accession>A0ABD6DSE6</accession>
<evidence type="ECO:0000313" key="2">
    <source>
        <dbReference type="EMBL" id="MFD1685206.1"/>
    </source>
</evidence>
<keyword evidence="1" id="KW-0812">Transmembrane</keyword>